<evidence type="ECO:0000313" key="1">
    <source>
        <dbReference type="EMBL" id="KAK7325773.1"/>
    </source>
</evidence>
<dbReference type="EMBL" id="JAYMYR010000104">
    <property type="protein sequence ID" value="KAK7325773.1"/>
    <property type="molecule type" value="Genomic_DNA"/>
</dbReference>
<gene>
    <name evidence="1" type="ORF">VNO80_33814</name>
</gene>
<accession>A0AAN9QC64</accession>
<protein>
    <submittedName>
        <fullName evidence="1">Uncharacterized protein</fullName>
    </submittedName>
</protein>
<keyword evidence="2" id="KW-1185">Reference proteome</keyword>
<evidence type="ECO:0000313" key="2">
    <source>
        <dbReference type="Proteomes" id="UP001374584"/>
    </source>
</evidence>
<sequence length="113" mass="11535">MGSSTPGSPEGKDAPSVKVACLAQEVGTVENKVANGCVMRGNLPNSSGPILKKAKKRCLMSLRSISSFVECAIMTGLEEEAPANSVPAAAVRRGGQVFFGMTGRKGHVGGESG</sequence>
<dbReference type="AlphaFoldDB" id="A0AAN9QC64"/>
<organism evidence="1 2">
    <name type="scientific">Phaseolus coccineus</name>
    <name type="common">Scarlet runner bean</name>
    <name type="synonym">Phaseolus multiflorus</name>
    <dbReference type="NCBI Taxonomy" id="3886"/>
    <lineage>
        <taxon>Eukaryota</taxon>
        <taxon>Viridiplantae</taxon>
        <taxon>Streptophyta</taxon>
        <taxon>Embryophyta</taxon>
        <taxon>Tracheophyta</taxon>
        <taxon>Spermatophyta</taxon>
        <taxon>Magnoliopsida</taxon>
        <taxon>eudicotyledons</taxon>
        <taxon>Gunneridae</taxon>
        <taxon>Pentapetalae</taxon>
        <taxon>rosids</taxon>
        <taxon>fabids</taxon>
        <taxon>Fabales</taxon>
        <taxon>Fabaceae</taxon>
        <taxon>Papilionoideae</taxon>
        <taxon>50 kb inversion clade</taxon>
        <taxon>NPAAA clade</taxon>
        <taxon>indigoferoid/millettioid clade</taxon>
        <taxon>Phaseoleae</taxon>
        <taxon>Phaseolus</taxon>
    </lineage>
</organism>
<name>A0AAN9QC64_PHACN</name>
<reference evidence="1 2" key="1">
    <citation type="submission" date="2024-01" db="EMBL/GenBank/DDBJ databases">
        <title>The genomes of 5 underutilized Papilionoideae crops provide insights into root nodulation and disease resistanc.</title>
        <authorList>
            <person name="Jiang F."/>
        </authorList>
    </citation>
    <scope>NUCLEOTIDE SEQUENCE [LARGE SCALE GENOMIC DNA]</scope>
    <source>
        <strain evidence="1">JINMINGXINNONG_FW02</strain>
        <tissue evidence="1">Leaves</tissue>
    </source>
</reference>
<comment type="caution">
    <text evidence="1">The sequence shown here is derived from an EMBL/GenBank/DDBJ whole genome shotgun (WGS) entry which is preliminary data.</text>
</comment>
<dbReference type="Proteomes" id="UP001374584">
    <property type="component" value="Unassembled WGS sequence"/>
</dbReference>
<proteinExistence type="predicted"/>